<dbReference type="Pfam" id="PF02518">
    <property type="entry name" value="HATPase_c"/>
    <property type="match status" value="1"/>
</dbReference>
<gene>
    <name evidence="10 13" type="primary">gyrB</name>
    <name evidence="13" type="ORF">F4X82_02060</name>
</gene>
<dbReference type="InterPro" id="IPR013506">
    <property type="entry name" value="Topo_IIA_bsu_dom2"/>
</dbReference>
<dbReference type="SMART" id="SM00433">
    <property type="entry name" value="TOP2c"/>
    <property type="match status" value="1"/>
</dbReference>
<accession>A0A845D9W5</accession>
<dbReference type="GO" id="GO:0005524">
    <property type="term" value="F:ATP binding"/>
    <property type="evidence" value="ECO:0007669"/>
    <property type="project" value="UniProtKB-UniRule"/>
</dbReference>
<dbReference type="GO" id="GO:0046872">
    <property type="term" value="F:metal ion binding"/>
    <property type="evidence" value="ECO:0007669"/>
    <property type="project" value="UniProtKB-KW"/>
</dbReference>
<feature type="region of interest" description="Disordered" evidence="11">
    <location>
        <begin position="563"/>
        <end position="656"/>
    </location>
</feature>
<comment type="cofactor">
    <cofactor evidence="10">
        <name>Mg(2+)</name>
        <dbReference type="ChEBI" id="CHEBI:18420"/>
    </cofactor>
    <cofactor evidence="10">
        <name>Mn(2+)</name>
        <dbReference type="ChEBI" id="CHEBI:29035"/>
    </cofactor>
    <cofactor evidence="10">
        <name>Ca(2+)</name>
        <dbReference type="ChEBI" id="CHEBI:29108"/>
    </cofactor>
    <text evidence="10">Binds two Mg(2+) per subunit. The magnesium ions form salt bridges with both the protein and the DNA. Can also accept other divalent metal cations, such as Mn(2+) or Ca(2+).</text>
</comment>
<dbReference type="InterPro" id="IPR001241">
    <property type="entry name" value="Topo_IIA"/>
</dbReference>
<comment type="caution">
    <text evidence="13">The sequence shown here is derived from an EMBL/GenBank/DDBJ whole genome shotgun (WGS) entry which is preliminary data.</text>
</comment>
<dbReference type="SMART" id="SM00387">
    <property type="entry name" value="HATPase_c"/>
    <property type="match status" value="1"/>
</dbReference>
<dbReference type="CDD" id="cd16928">
    <property type="entry name" value="HATPase_GyrB-like"/>
    <property type="match status" value="1"/>
</dbReference>
<dbReference type="FunFam" id="3.30.230.10:FF:000005">
    <property type="entry name" value="DNA gyrase subunit B"/>
    <property type="match status" value="1"/>
</dbReference>
<evidence type="ECO:0000256" key="3">
    <source>
        <dbReference type="ARBA" id="ARBA00022723"/>
    </source>
</evidence>
<keyword evidence="3 10" id="KW-0479">Metal-binding</keyword>
<keyword evidence="7 10" id="KW-0799">Topoisomerase</keyword>
<dbReference type="CDD" id="cd03366">
    <property type="entry name" value="TOPRIM_TopoIIA_GyrB"/>
    <property type="match status" value="1"/>
</dbReference>
<dbReference type="SUPFAM" id="SSF55874">
    <property type="entry name" value="ATPase domain of HSP90 chaperone/DNA topoisomerase II/histidine kinase"/>
    <property type="match status" value="1"/>
</dbReference>
<evidence type="ECO:0000256" key="2">
    <source>
        <dbReference type="ARBA" id="ARBA00010708"/>
    </source>
</evidence>
<dbReference type="PRINTS" id="PR01159">
    <property type="entry name" value="DNAGYRASEB"/>
</dbReference>
<dbReference type="Gene3D" id="3.40.50.670">
    <property type="match status" value="2"/>
</dbReference>
<dbReference type="PRINTS" id="PR00418">
    <property type="entry name" value="TPI2FAMILY"/>
</dbReference>
<keyword evidence="9 10" id="KW-0413">Isomerase</keyword>
<evidence type="ECO:0000256" key="9">
    <source>
        <dbReference type="ARBA" id="ARBA00023235"/>
    </source>
</evidence>
<dbReference type="InterPro" id="IPR018522">
    <property type="entry name" value="TopoIIA_CS"/>
</dbReference>
<dbReference type="EMBL" id="VXOY01000017">
    <property type="protein sequence ID" value="MYE38282.1"/>
    <property type="molecule type" value="Genomic_DNA"/>
</dbReference>
<dbReference type="InterPro" id="IPR006171">
    <property type="entry name" value="TOPRIM_dom"/>
</dbReference>
<dbReference type="Gene3D" id="3.30.230.10">
    <property type="match status" value="1"/>
</dbReference>
<keyword evidence="4 10" id="KW-0547">Nucleotide-binding</keyword>
<dbReference type="NCBIfam" id="TIGR01059">
    <property type="entry name" value="gyrB"/>
    <property type="match status" value="1"/>
</dbReference>
<feature type="site" description="Interaction with DNA" evidence="10">
    <location>
        <position position="459"/>
    </location>
</feature>
<organism evidence="13 14">
    <name type="scientific">Candidatus Spechtbacteria bacterium SB0662_bin_43</name>
    <dbReference type="NCBI Taxonomy" id="2604897"/>
    <lineage>
        <taxon>Bacteria</taxon>
        <taxon>Candidatus Spechtiibacteriota</taxon>
    </lineage>
</organism>
<dbReference type="InterPro" id="IPR002288">
    <property type="entry name" value="DNA_gyrase_B_C"/>
</dbReference>
<dbReference type="CDD" id="cd00822">
    <property type="entry name" value="TopoII_Trans_DNA_gyrase"/>
    <property type="match status" value="1"/>
</dbReference>
<dbReference type="HAMAP" id="MF_01898">
    <property type="entry name" value="GyrB"/>
    <property type="match status" value="1"/>
</dbReference>
<protein>
    <recommendedName>
        <fullName evidence="10">DNA gyrase subunit B</fullName>
        <ecNumber evidence="10">5.6.2.2</ecNumber>
    </recommendedName>
</protein>
<evidence type="ECO:0000259" key="12">
    <source>
        <dbReference type="PROSITE" id="PS50880"/>
    </source>
</evidence>
<dbReference type="PROSITE" id="PS00177">
    <property type="entry name" value="TOPOISOMERASE_II"/>
    <property type="match status" value="1"/>
</dbReference>
<feature type="binding site" evidence="10">
    <location>
        <position position="504"/>
    </location>
    <ligand>
        <name>Mg(2+)</name>
        <dbReference type="ChEBI" id="CHEBI:18420"/>
        <label>2</label>
    </ligand>
</feature>
<dbReference type="InterPro" id="IPR034160">
    <property type="entry name" value="TOPRIM_GyrB"/>
</dbReference>
<proteinExistence type="inferred from homology"/>
<dbReference type="InterPro" id="IPR020568">
    <property type="entry name" value="Ribosomal_Su5_D2-typ_SF"/>
</dbReference>
<keyword evidence="10" id="KW-0963">Cytoplasm</keyword>
<dbReference type="InterPro" id="IPR013760">
    <property type="entry name" value="Topo_IIA-like_dom_sf"/>
</dbReference>
<feature type="site" description="Interaction with DNA" evidence="10">
    <location>
        <position position="456"/>
    </location>
</feature>
<evidence type="ECO:0000256" key="6">
    <source>
        <dbReference type="ARBA" id="ARBA00022842"/>
    </source>
</evidence>
<dbReference type="SUPFAM" id="SSF56719">
    <property type="entry name" value="Type II DNA topoisomerase"/>
    <property type="match status" value="1"/>
</dbReference>
<dbReference type="PANTHER" id="PTHR45866">
    <property type="entry name" value="DNA GYRASE/TOPOISOMERASE SUBUNIT B"/>
    <property type="match status" value="1"/>
</dbReference>
<feature type="compositionally biased region" description="Low complexity" evidence="11">
    <location>
        <begin position="629"/>
        <end position="650"/>
    </location>
</feature>
<dbReference type="AlphaFoldDB" id="A0A845D9W5"/>
<dbReference type="PANTHER" id="PTHR45866:SF1">
    <property type="entry name" value="DNA GYRASE SUBUNIT B, MITOCHONDRIAL"/>
    <property type="match status" value="1"/>
</dbReference>
<evidence type="ECO:0000256" key="5">
    <source>
        <dbReference type="ARBA" id="ARBA00022840"/>
    </source>
</evidence>
<comment type="similarity">
    <text evidence="2 10">Belongs to the type II topoisomerase GyrB family.</text>
</comment>
<dbReference type="GO" id="GO:0003918">
    <property type="term" value="F:DNA topoisomerase type II (double strand cut, ATP-hydrolyzing) activity"/>
    <property type="evidence" value="ECO:0007669"/>
    <property type="project" value="UniProtKB-UniRule"/>
</dbReference>
<dbReference type="InterPro" id="IPR003594">
    <property type="entry name" value="HATPase_dom"/>
</dbReference>
<dbReference type="InterPro" id="IPR036890">
    <property type="entry name" value="HATPase_C_sf"/>
</dbReference>
<comment type="subunit">
    <text evidence="10">Heterotetramer, composed of two GyrA and two GyrB chains. In the heterotetramer, GyrA contains the active site tyrosine that forms a transient covalent intermediate with DNA, while GyrB binds cofactors and catalyzes ATP hydrolysis.</text>
</comment>
<keyword evidence="8" id="KW-0238">DNA-binding</keyword>
<feature type="binding site" evidence="10">
    <location>
        <position position="504"/>
    </location>
    <ligand>
        <name>Mg(2+)</name>
        <dbReference type="ChEBI" id="CHEBI:18420"/>
        <label>1</label>
        <note>catalytic</note>
    </ligand>
</feature>
<evidence type="ECO:0000256" key="10">
    <source>
        <dbReference type="HAMAP-Rule" id="MF_01898"/>
    </source>
</evidence>
<keyword evidence="6 10" id="KW-0460">Magnesium</keyword>
<comment type="function">
    <text evidence="10">A type II topoisomerase that negatively supercoils closed circular double-stranded (ds) DNA in an ATP-dependent manner to modulate DNA topology and maintain chromosomes in an underwound state. Negative supercoiling favors strand separation, and DNA replication, transcription, recombination and repair, all of which involve strand separation. Also able to catalyze the interconversion of other topological isomers of dsDNA rings, including catenanes and knotted rings. Type II topoisomerases break and join 2 DNA strands simultaneously in an ATP-dependent manner.</text>
</comment>
<dbReference type="FunFam" id="3.40.50.670:FF:000001">
    <property type="entry name" value="DNA topoisomerase 2"/>
    <property type="match status" value="1"/>
</dbReference>
<comment type="catalytic activity">
    <reaction evidence="1 10">
        <text>ATP-dependent breakage, passage and rejoining of double-stranded DNA.</text>
        <dbReference type="EC" id="5.6.2.2"/>
    </reaction>
</comment>
<feature type="binding site" evidence="10">
    <location>
        <position position="506"/>
    </location>
    <ligand>
        <name>Mg(2+)</name>
        <dbReference type="ChEBI" id="CHEBI:18420"/>
        <label>2</label>
    </ligand>
</feature>
<dbReference type="FunFam" id="3.30.565.10:FF:000002">
    <property type="entry name" value="DNA gyrase subunit B"/>
    <property type="match status" value="1"/>
</dbReference>
<dbReference type="Pfam" id="PF00204">
    <property type="entry name" value="DNA_gyraseB"/>
    <property type="match status" value="1"/>
</dbReference>
<dbReference type="SUPFAM" id="SSF54211">
    <property type="entry name" value="Ribosomal protein S5 domain 2-like"/>
    <property type="match status" value="1"/>
</dbReference>
<evidence type="ECO:0000256" key="1">
    <source>
        <dbReference type="ARBA" id="ARBA00000185"/>
    </source>
</evidence>
<dbReference type="NCBIfam" id="NF011501">
    <property type="entry name" value="PRK14939.1"/>
    <property type="match status" value="1"/>
</dbReference>
<dbReference type="GO" id="GO:0005694">
    <property type="term" value="C:chromosome"/>
    <property type="evidence" value="ECO:0007669"/>
    <property type="project" value="InterPro"/>
</dbReference>
<name>A0A845D9W5_9BACT</name>
<sequence>MAKNNKTTSNYSAKDIQVLEGLDPVRKRPGMYIGSTGEMGLHHLVWEVVDNSLDEVMAGHASTIIISLLKDGKVNVTDDGRGIPVEKHSKTRKSTLETVLTVLHAGGKFGGEGYKISGGLHGVGVSVVNALSSHLRAEVCRDGVRWAQEYKRGEPTGPLKKVDTCPKNLTGTSITFQPDTSIFTEGELRWKTIINRLRQQAYLTQGVHIKIYDERGEDVRSYQFYFEGGVVSFVGHLTDGSTVKHPTPFHVSEEKDGILVDVAFQYTDEVQGVELAFANNVYNPDGGMHVTGFRSSLTRSLNDYAKKNNYLKDKETFTGDDVREGLNAIISVKLPDPQFEGQTKSKLGNPEARTAVETITSGGLDEYLDRNPQDAKQIIEKILLAAKARKAAKVARETVIRKGAMEGMTLPGKLADCSSRDPGESELYIVEGDSAGGSAKQGRDREFQAILPLRGKILNVERARLDKLLSSRDIRSLIIALGAAIAEEFDIQKLRYHRIVIMTDADVDGAHIRTLLLTLFYRYYPEVIEQGYLYIAQPPLYKIQKGRVIEYVYTEQEKDDVVKRLTSSSSTPSSDSSSSPSTSTLSNSTSSSSPSSDNEDEIVVNNYTDSEEVSPEQGEGEVSSDQAQDDTTSTEAQESSETTTSTGGTDAARKVPGVSLQRYKGLGEMNPAQLWETTMNPENRVMFQVDIEDAKEADMIFDILMGSEVAPRKRFIQTHADKVQNLDI</sequence>
<dbReference type="InterPro" id="IPR014721">
    <property type="entry name" value="Ribsml_uS5_D2-typ_fold_subgr"/>
</dbReference>
<dbReference type="NCBIfam" id="NF004189">
    <property type="entry name" value="PRK05644.1"/>
    <property type="match status" value="1"/>
</dbReference>
<dbReference type="GO" id="GO:0006261">
    <property type="term" value="P:DNA-templated DNA replication"/>
    <property type="evidence" value="ECO:0007669"/>
    <property type="project" value="UniProtKB-UniRule"/>
</dbReference>
<evidence type="ECO:0000313" key="13">
    <source>
        <dbReference type="EMBL" id="MYE38282.1"/>
    </source>
</evidence>
<dbReference type="Pfam" id="PF00986">
    <property type="entry name" value="DNA_gyraseB_C"/>
    <property type="match status" value="1"/>
</dbReference>
<dbReference type="Proteomes" id="UP000449092">
    <property type="component" value="Unassembled WGS sequence"/>
</dbReference>
<evidence type="ECO:0000256" key="11">
    <source>
        <dbReference type="SAM" id="MobiDB-lite"/>
    </source>
</evidence>
<comment type="miscellaneous">
    <text evidence="10">Few gyrases are as efficient as E.coli at forming negative supercoils. Not all organisms have 2 type II topoisomerases; in organisms with a single type II topoisomerase this enzyme also has to decatenate newly replicated chromosomes.</text>
</comment>
<dbReference type="Gene3D" id="3.30.565.10">
    <property type="entry name" value="Histidine kinase-like ATPase, C-terminal domain"/>
    <property type="match status" value="1"/>
</dbReference>
<feature type="compositionally biased region" description="Low complexity" evidence="11">
    <location>
        <begin position="565"/>
        <end position="596"/>
    </location>
</feature>
<reference evidence="13 14" key="1">
    <citation type="submission" date="2019-09" db="EMBL/GenBank/DDBJ databases">
        <title>Characterisation of the sponge microbiome using genome-centric metagenomics.</title>
        <authorList>
            <person name="Engelberts J.P."/>
            <person name="Robbins S.J."/>
            <person name="De Goeij J.M."/>
            <person name="Aranda M."/>
            <person name="Bell S.C."/>
            <person name="Webster N.S."/>
        </authorList>
    </citation>
    <scope>NUCLEOTIDE SEQUENCE [LARGE SCALE GENOMIC DNA]</scope>
    <source>
        <strain evidence="13">SB0662_bin_43</strain>
    </source>
</reference>
<dbReference type="GO" id="GO:0006265">
    <property type="term" value="P:DNA topological change"/>
    <property type="evidence" value="ECO:0007669"/>
    <property type="project" value="UniProtKB-UniRule"/>
</dbReference>
<dbReference type="Pfam" id="PF01751">
    <property type="entry name" value="Toprim"/>
    <property type="match status" value="1"/>
</dbReference>
<dbReference type="EC" id="5.6.2.2" evidence="10"/>
<dbReference type="GO" id="GO:0005737">
    <property type="term" value="C:cytoplasm"/>
    <property type="evidence" value="ECO:0007669"/>
    <property type="project" value="UniProtKB-SubCell"/>
</dbReference>
<evidence type="ECO:0000313" key="14">
    <source>
        <dbReference type="Proteomes" id="UP000449092"/>
    </source>
</evidence>
<dbReference type="PROSITE" id="PS50880">
    <property type="entry name" value="TOPRIM"/>
    <property type="match status" value="1"/>
</dbReference>
<dbReference type="InterPro" id="IPR011557">
    <property type="entry name" value="GyrB"/>
</dbReference>
<dbReference type="InterPro" id="IPR013759">
    <property type="entry name" value="Topo_IIA_B_C"/>
</dbReference>
<feature type="binding site" evidence="10">
    <location>
        <position position="431"/>
    </location>
    <ligand>
        <name>Mg(2+)</name>
        <dbReference type="ChEBI" id="CHEBI:18420"/>
        <label>1</label>
        <note>catalytic</note>
    </ligand>
</feature>
<dbReference type="GO" id="GO:0003677">
    <property type="term" value="F:DNA binding"/>
    <property type="evidence" value="ECO:0007669"/>
    <property type="project" value="UniProtKB-KW"/>
</dbReference>
<feature type="domain" description="Toprim" evidence="12">
    <location>
        <begin position="425"/>
        <end position="539"/>
    </location>
</feature>
<evidence type="ECO:0000256" key="4">
    <source>
        <dbReference type="ARBA" id="ARBA00022741"/>
    </source>
</evidence>
<keyword evidence="5 10" id="KW-0067">ATP-binding</keyword>
<dbReference type="InterPro" id="IPR000565">
    <property type="entry name" value="Topo_IIA_B"/>
</dbReference>
<evidence type="ECO:0000256" key="8">
    <source>
        <dbReference type="ARBA" id="ARBA00023125"/>
    </source>
</evidence>
<comment type="subcellular location">
    <subcellularLocation>
        <location evidence="10">Cytoplasm</location>
    </subcellularLocation>
</comment>
<evidence type="ECO:0000256" key="7">
    <source>
        <dbReference type="ARBA" id="ARBA00023029"/>
    </source>
</evidence>